<dbReference type="AlphaFoldDB" id="A0A8T0U0V2"/>
<evidence type="ECO:0000256" key="1">
    <source>
        <dbReference type="SAM" id="MobiDB-lite"/>
    </source>
</evidence>
<dbReference type="PROSITE" id="PS51707">
    <property type="entry name" value="CYTH"/>
    <property type="match status" value="1"/>
</dbReference>
<dbReference type="PANTHER" id="PTHR34948:SF2">
    <property type="entry name" value="TRIPHOSPHATE TUNNEL METALLOENZYME 3"/>
    <property type="match status" value="1"/>
</dbReference>
<dbReference type="EMBL" id="CM029042">
    <property type="protein sequence ID" value="KAG2614666.1"/>
    <property type="molecule type" value="Genomic_DNA"/>
</dbReference>
<evidence type="ECO:0000259" key="2">
    <source>
        <dbReference type="PROSITE" id="PS51707"/>
    </source>
</evidence>
<feature type="non-terminal residue" evidence="3">
    <location>
        <position position="1"/>
    </location>
</feature>
<protein>
    <recommendedName>
        <fullName evidence="2">CYTH domain-containing protein</fullName>
    </recommendedName>
</protein>
<dbReference type="Proteomes" id="UP000823388">
    <property type="component" value="Chromosome 3N"/>
</dbReference>
<evidence type="ECO:0000313" key="4">
    <source>
        <dbReference type="Proteomes" id="UP000823388"/>
    </source>
</evidence>
<name>A0A8T0U0V2_PANVG</name>
<feature type="compositionally biased region" description="Basic residues" evidence="1">
    <location>
        <begin position="9"/>
        <end position="37"/>
    </location>
</feature>
<dbReference type="Gene3D" id="2.40.320.10">
    <property type="entry name" value="Hypothetical Protein Pfu-838710-001"/>
    <property type="match status" value="1"/>
</dbReference>
<comment type="caution">
    <text evidence="3">The sequence shown here is derived from an EMBL/GenBank/DDBJ whole genome shotgun (WGS) entry which is preliminary data.</text>
</comment>
<dbReference type="Pfam" id="PF01928">
    <property type="entry name" value="CYTH"/>
    <property type="match status" value="1"/>
</dbReference>
<keyword evidence="4" id="KW-1185">Reference proteome</keyword>
<feature type="domain" description="CYTH" evidence="2">
    <location>
        <begin position="94"/>
        <end position="300"/>
    </location>
</feature>
<dbReference type="SUPFAM" id="SSF55154">
    <property type="entry name" value="CYTH-like phosphatases"/>
    <property type="match status" value="1"/>
</dbReference>
<dbReference type="InterPro" id="IPR033469">
    <property type="entry name" value="CYTH-like_dom_sf"/>
</dbReference>
<dbReference type="PANTHER" id="PTHR34948">
    <property type="entry name" value="OS08G0299200 PROTEIN"/>
    <property type="match status" value="1"/>
</dbReference>
<dbReference type="CDD" id="cd07374">
    <property type="entry name" value="CYTH-like_Pase"/>
    <property type="match status" value="1"/>
</dbReference>
<evidence type="ECO:0000313" key="3">
    <source>
        <dbReference type="EMBL" id="KAG2614666.1"/>
    </source>
</evidence>
<sequence length="303" mass="33390">QSNAASQPHPHRPPLLRPRRARGPPPRRRCRHPTTRHPLRLHHAAPAHHLLVQPPPPPTPPAARRRAFQGPAHRPLHHHGPLQPTQALLGSSIPMEVEIKLRLPDAAAHRRLSSFLAPRLRRTHAQRNLFFDAAARTLAAATAALRVRLYGPDDRAPLRAVLALKRRPRIDAGVSRVEELEDPLDPALALACADDPARLGGVDSPILRLVAAEYGVGGGAAPFVCLGGFRNTRAVYELEDDGLVLELDETRFDFGTSYELECETAEPDRAKEVLERLLTVAGVPYEYSRSNKFACFMAGKLLP</sequence>
<organism evidence="3 4">
    <name type="scientific">Panicum virgatum</name>
    <name type="common">Blackwell switchgrass</name>
    <dbReference type="NCBI Taxonomy" id="38727"/>
    <lineage>
        <taxon>Eukaryota</taxon>
        <taxon>Viridiplantae</taxon>
        <taxon>Streptophyta</taxon>
        <taxon>Embryophyta</taxon>
        <taxon>Tracheophyta</taxon>
        <taxon>Spermatophyta</taxon>
        <taxon>Magnoliopsida</taxon>
        <taxon>Liliopsida</taxon>
        <taxon>Poales</taxon>
        <taxon>Poaceae</taxon>
        <taxon>PACMAD clade</taxon>
        <taxon>Panicoideae</taxon>
        <taxon>Panicodae</taxon>
        <taxon>Paniceae</taxon>
        <taxon>Panicinae</taxon>
        <taxon>Panicum</taxon>
        <taxon>Panicum sect. Hiantes</taxon>
    </lineage>
</organism>
<dbReference type="GO" id="GO:0016462">
    <property type="term" value="F:pyrophosphatase activity"/>
    <property type="evidence" value="ECO:0007669"/>
    <property type="project" value="UniProtKB-ARBA"/>
</dbReference>
<dbReference type="SMART" id="SM01118">
    <property type="entry name" value="CYTH"/>
    <property type="match status" value="1"/>
</dbReference>
<feature type="region of interest" description="Disordered" evidence="1">
    <location>
        <begin position="1"/>
        <end position="37"/>
    </location>
</feature>
<proteinExistence type="predicted"/>
<reference evidence="3" key="1">
    <citation type="submission" date="2020-05" db="EMBL/GenBank/DDBJ databases">
        <title>WGS assembly of Panicum virgatum.</title>
        <authorList>
            <person name="Lovell J.T."/>
            <person name="Jenkins J."/>
            <person name="Shu S."/>
            <person name="Juenger T.E."/>
            <person name="Schmutz J."/>
        </authorList>
    </citation>
    <scope>NUCLEOTIDE SEQUENCE</scope>
    <source>
        <strain evidence="3">AP13</strain>
    </source>
</reference>
<dbReference type="InterPro" id="IPR023577">
    <property type="entry name" value="CYTH_domain"/>
</dbReference>
<accession>A0A8T0U0V2</accession>
<gene>
    <name evidence="3" type="ORF">PVAP13_3NG304430</name>
</gene>